<sequence>MTRLQRRPKSLFRGTAAVSRRVVRALGKAPRESAPYSRTHHSHARFARELNSCPLEHGGVPSTVDYSAVVLYRIGDLFARYVHLVSVIDIPWVCSLIYYPEWGYVGVLPTFKGSNFINCSLK</sequence>
<evidence type="ECO:0000313" key="1">
    <source>
        <dbReference type="EMBL" id="KAK9744058.1"/>
    </source>
</evidence>
<organism evidence="1 2">
    <name type="scientific">Popillia japonica</name>
    <name type="common">Japanese beetle</name>
    <dbReference type="NCBI Taxonomy" id="7064"/>
    <lineage>
        <taxon>Eukaryota</taxon>
        <taxon>Metazoa</taxon>
        <taxon>Ecdysozoa</taxon>
        <taxon>Arthropoda</taxon>
        <taxon>Hexapoda</taxon>
        <taxon>Insecta</taxon>
        <taxon>Pterygota</taxon>
        <taxon>Neoptera</taxon>
        <taxon>Endopterygota</taxon>
        <taxon>Coleoptera</taxon>
        <taxon>Polyphaga</taxon>
        <taxon>Scarabaeiformia</taxon>
        <taxon>Scarabaeidae</taxon>
        <taxon>Rutelinae</taxon>
        <taxon>Popillia</taxon>
    </lineage>
</organism>
<dbReference type="EMBL" id="JASPKY010000063">
    <property type="protein sequence ID" value="KAK9744058.1"/>
    <property type="molecule type" value="Genomic_DNA"/>
</dbReference>
<dbReference type="AlphaFoldDB" id="A0AAW1MD71"/>
<evidence type="ECO:0000313" key="2">
    <source>
        <dbReference type="Proteomes" id="UP001458880"/>
    </source>
</evidence>
<proteinExistence type="predicted"/>
<keyword evidence="2" id="KW-1185">Reference proteome</keyword>
<accession>A0AAW1MD71</accession>
<name>A0AAW1MD71_POPJA</name>
<dbReference type="Proteomes" id="UP001458880">
    <property type="component" value="Unassembled WGS sequence"/>
</dbReference>
<gene>
    <name evidence="1" type="ORF">QE152_g8110</name>
</gene>
<protein>
    <submittedName>
        <fullName evidence="1">Uncharacterized protein</fullName>
    </submittedName>
</protein>
<comment type="caution">
    <text evidence="1">The sequence shown here is derived from an EMBL/GenBank/DDBJ whole genome shotgun (WGS) entry which is preliminary data.</text>
</comment>
<reference evidence="1 2" key="1">
    <citation type="journal article" date="2024" name="BMC Genomics">
        <title>De novo assembly and annotation of Popillia japonica's genome with initial clues to its potential as an invasive pest.</title>
        <authorList>
            <person name="Cucini C."/>
            <person name="Boschi S."/>
            <person name="Funari R."/>
            <person name="Cardaioli E."/>
            <person name="Iannotti N."/>
            <person name="Marturano G."/>
            <person name="Paoli F."/>
            <person name="Bruttini M."/>
            <person name="Carapelli A."/>
            <person name="Frati F."/>
            <person name="Nardi F."/>
        </authorList>
    </citation>
    <scope>NUCLEOTIDE SEQUENCE [LARGE SCALE GENOMIC DNA]</scope>
    <source>
        <strain evidence="1">DMR45628</strain>
    </source>
</reference>